<dbReference type="OrthoDB" id="10260017at2759"/>
<name>A0A0A1TMS1_9HYPO</name>
<dbReference type="InterPro" id="IPR001447">
    <property type="entry name" value="Arylamine_N-AcTrfase"/>
</dbReference>
<dbReference type="Gene3D" id="3.30.2140.20">
    <property type="match status" value="1"/>
</dbReference>
<dbReference type="InterPro" id="IPR053710">
    <property type="entry name" value="Arylamine_NAT_domain_sf"/>
</dbReference>
<protein>
    <submittedName>
        <fullName evidence="3">Uncharacterized protein</fullName>
    </submittedName>
</protein>
<dbReference type="STRING" id="1531966.A0A0A1TMS1"/>
<dbReference type="Proteomes" id="UP000039046">
    <property type="component" value="Unassembled WGS sequence"/>
</dbReference>
<organism evidence="3 4">
    <name type="scientific">[Torrubiella] hemipterigena</name>
    <dbReference type="NCBI Taxonomy" id="1531966"/>
    <lineage>
        <taxon>Eukaryota</taxon>
        <taxon>Fungi</taxon>
        <taxon>Dikarya</taxon>
        <taxon>Ascomycota</taxon>
        <taxon>Pezizomycotina</taxon>
        <taxon>Sordariomycetes</taxon>
        <taxon>Hypocreomycetidae</taxon>
        <taxon>Hypocreales</taxon>
        <taxon>Clavicipitaceae</taxon>
        <taxon>Clavicipitaceae incertae sedis</taxon>
        <taxon>'Torrubiella' clade</taxon>
    </lineage>
</organism>
<dbReference type="Pfam" id="PF00797">
    <property type="entry name" value="Acetyltransf_2"/>
    <property type="match status" value="1"/>
</dbReference>
<sequence length="304" mass="34542">MSLSPEQISRLLEHIGMPRDGRAQCDDLTYLRRLQRLHIQRVPFASTTLHYSQDRRISVNLDEVFEKIVDRGHGGYCMELNTLFAGLLRGLGYKIVTVAGRVSASTPVFSGQTHMGIIVTIEETRYLVDVGFGSPAAFQPLKMDISQPTIVPIIGTRLGKLEYTALDFFTDQSQRVWLYSMQLDPTAEFLPQFALSEQEMAERDFEAMNFYTSKNPKSFFVQNVVAMNIVCKGAEEDYAPEQIVTLFNDRVRFSVGNDVKEDKVVALTSEDHRISVLEEHFKIHLTERERKAILGHAQALKNVH</sequence>
<dbReference type="PANTHER" id="PTHR11786">
    <property type="entry name" value="N-HYDROXYARYLAMINE O-ACETYLTRANSFERASE"/>
    <property type="match status" value="1"/>
</dbReference>
<dbReference type="HOGENOM" id="CLU_049918_2_0_1"/>
<dbReference type="PRINTS" id="PR01543">
    <property type="entry name" value="ANATRNSFRASE"/>
</dbReference>
<keyword evidence="4" id="KW-1185">Reference proteome</keyword>
<evidence type="ECO:0000313" key="3">
    <source>
        <dbReference type="EMBL" id="CEJ92550.1"/>
    </source>
</evidence>
<keyword evidence="2" id="KW-0012">Acyltransferase</keyword>
<accession>A0A0A1TMS1</accession>
<dbReference type="AlphaFoldDB" id="A0A0A1TMS1"/>
<dbReference type="GO" id="GO:0016407">
    <property type="term" value="F:acetyltransferase activity"/>
    <property type="evidence" value="ECO:0007669"/>
    <property type="project" value="InterPro"/>
</dbReference>
<evidence type="ECO:0000256" key="2">
    <source>
        <dbReference type="RuleBase" id="RU003452"/>
    </source>
</evidence>
<keyword evidence="2" id="KW-0808">Transferase</keyword>
<comment type="similarity">
    <text evidence="1 2">Belongs to the arylamine N-acetyltransferase family.</text>
</comment>
<dbReference type="EMBL" id="CDHN01000004">
    <property type="protein sequence ID" value="CEJ92550.1"/>
    <property type="molecule type" value="Genomic_DNA"/>
</dbReference>
<gene>
    <name evidence="3" type="ORF">VHEMI08196</name>
</gene>
<dbReference type="InterPro" id="IPR038765">
    <property type="entry name" value="Papain-like_cys_pep_sf"/>
</dbReference>
<evidence type="ECO:0000313" key="4">
    <source>
        <dbReference type="Proteomes" id="UP000039046"/>
    </source>
</evidence>
<dbReference type="SUPFAM" id="SSF54001">
    <property type="entry name" value="Cysteine proteinases"/>
    <property type="match status" value="1"/>
</dbReference>
<dbReference type="PANTHER" id="PTHR11786:SF0">
    <property type="entry name" value="ARYLAMINE N-ACETYLTRANSFERASE 4-RELATED"/>
    <property type="match status" value="1"/>
</dbReference>
<reference evidence="3 4" key="1">
    <citation type="journal article" date="2015" name="Genome Announc.">
        <title>Draft Genome Sequence and Gene Annotation of the Entomopathogenic Fungus Verticillium hemipterigenum.</title>
        <authorList>
            <person name="Horn F."/>
            <person name="Habel A."/>
            <person name="Scharf D.H."/>
            <person name="Dworschak J."/>
            <person name="Brakhage A.A."/>
            <person name="Guthke R."/>
            <person name="Hertweck C."/>
            <person name="Linde J."/>
        </authorList>
    </citation>
    <scope>NUCLEOTIDE SEQUENCE [LARGE SCALE GENOMIC DNA]</scope>
</reference>
<proteinExistence type="inferred from homology"/>
<evidence type="ECO:0000256" key="1">
    <source>
        <dbReference type="ARBA" id="ARBA00006547"/>
    </source>
</evidence>